<organism evidence="1 2">
    <name type="scientific">Ectopseudomonas mendocina</name>
    <name type="common">Pseudomonas mendocina</name>
    <dbReference type="NCBI Taxonomy" id="300"/>
    <lineage>
        <taxon>Bacteria</taxon>
        <taxon>Pseudomonadati</taxon>
        <taxon>Pseudomonadota</taxon>
        <taxon>Gammaproteobacteria</taxon>
        <taxon>Pseudomonadales</taxon>
        <taxon>Pseudomonadaceae</taxon>
        <taxon>Ectopseudomonas</taxon>
    </lineage>
</organism>
<dbReference type="InterPro" id="IPR027417">
    <property type="entry name" value="P-loop_NTPase"/>
</dbReference>
<keyword evidence="2" id="KW-1185">Reference proteome</keyword>
<sequence>MIPRELRATVVREGEELLELHRRKELKGKKLLLRALCNKWYRLNTLYKIKDKDGRVRRFKPNDAQRQRYTDGHCRDLILKARQLGFTTFEMIDSLDDCLWTPNFSAGCIAHRLDSAKDIYRNKIRLAYEKLAQDTAWQAIFKLIGLRFPKPKSDKDLGYVFDNGSSIQVSTGYRGDTLQRLHVSEFGKICRKYPDKAQEIVTGAFEAVGLGNQVTLESTAEGREGYFFDYTQIARRLLASGKLPSLMDWQFHFFPWHQEPAYQLPPSGIAVPQWMREYFSQLETKFGIRTSAAQQAWYAKKAESLHDDMKREYPSVPDEAFAQSVDGAYYMQQMLWLRKNGRITTKCRLTPVLPVHTAWDLGMSDAMSIVFFQIVGREVHIIDYLEDSGEGIEYYATELKKKGYSYGKHFGPHDLAVREIGTGKSRYEVALQHGIRFEDPVPRISSHAEGIQAVRSFLPFCWFSETTLDDSAPDAAASTGVDRLIDCLDSYRKEWDDKLGRYKDIPRHDWASHGAKAFETMSRCGVFELAGVVGTPLPSSSIPTTHQSQGSWSAYT</sequence>
<protein>
    <submittedName>
        <fullName evidence="1">Terminase</fullName>
    </submittedName>
</protein>
<evidence type="ECO:0000313" key="1">
    <source>
        <dbReference type="EMBL" id="WXL27751.1"/>
    </source>
</evidence>
<proteinExistence type="predicted"/>
<dbReference type="Proteomes" id="UP001476583">
    <property type="component" value="Chromosome"/>
</dbReference>
<gene>
    <name evidence="1" type="ORF">WG219_09990</name>
</gene>
<accession>A0ABZ2RL59</accession>
<reference evidence="1 2" key="1">
    <citation type="submission" date="2024-03" db="EMBL/GenBank/DDBJ databases">
        <title>Complete genome of BD2.</title>
        <authorList>
            <person name="Cao G."/>
        </authorList>
    </citation>
    <scope>NUCLEOTIDE SEQUENCE [LARGE SCALE GENOMIC DNA]</scope>
    <source>
        <strain evidence="1 2">BD2</strain>
    </source>
</reference>
<name>A0ABZ2RL59_ECTME</name>
<evidence type="ECO:0000313" key="2">
    <source>
        <dbReference type="Proteomes" id="UP001476583"/>
    </source>
</evidence>
<dbReference type="Gene3D" id="3.40.50.300">
    <property type="entry name" value="P-loop containing nucleotide triphosphate hydrolases"/>
    <property type="match status" value="1"/>
</dbReference>
<dbReference type="EMBL" id="CP148074">
    <property type="protein sequence ID" value="WXL27751.1"/>
    <property type="molecule type" value="Genomic_DNA"/>
</dbReference>